<evidence type="ECO:0000313" key="3">
    <source>
        <dbReference type="Proteomes" id="UP001454036"/>
    </source>
</evidence>
<dbReference type="AlphaFoldDB" id="A0AAV3PFV0"/>
<organism evidence="2 3">
    <name type="scientific">Lithospermum erythrorhizon</name>
    <name type="common">Purple gromwell</name>
    <name type="synonym">Lithospermum officinale var. erythrorhizon</name>
    <dbReference type="NCBI Taxonomy" id="34254"/>
    <lineage>
        <taxon>Eukaryota</taxon>
        <taxon>Viridiplantae</taxon>
        <taxon>Streptophyta</taxon>
        <taxon>Embryophyta</taxon>
        <taxon>Tracheophyta</taxon>
        <taxon>Spermatophyta</taxon>
        <taxon>Magnoliopsida</taxon>
        <taxon>eudicotyledons</taxon>
        <taxon>Gunneridae</taxon>
        <taxon>Pentapetalae</taxon>
        <taxon>asterids</taxon>
        <taxon>lamiids</taxon>
        <taxon>Boraginales</taxon>
        <taxon>Boraginaceae</taxon>
        <taxon>Boraginoideae</taxon>
        <taxon>Lithospermeae</taxon>
        <taxon>Lithospermum</taxon>
    </lineage>
</organism>
<name>A0AAV3PFV0_LITER</name>
<reference evidence="2 3" key="1">
    <citation type="submission" date="2024-01" db="EMBL/GenBank/DDBJ databases">
        <title>The complete chloroplast genome sequence of Lithospermum erythrorhizon: insights into the phylogenetic relationship among Boraginaceae species and the maternal lineages of purple gromwells.</title>
        <authorList>
            <person name="Okada T."/>
            <person name="Watanabe K."/>
        </authorList>
    </citation>
    <scope>NUCLEOTIDE SEQUENCE [LARGE SCALE GENOMIC DNA]</scope>
</reference>
<feature type="compositionally biased region" description="Polar residues" evidence="1">
    <location>
        <begin position="64"/>
        <end position="99"/>
    </location>
</feature>
<evidence type="ECO:0000256" key="1">
    <source>
        <dbReference type="SAM" id="MobiDB-lite"/>
    </source>
</evidence>
<keyword evidence="3" id="KW-1185">Reference proteome</keyword>
<feature type="region of interest" description="Disordered" evidence="1">
    <location>
        <begin position="156"/>
        <end position="175"/>
    </location>
</feature>
<dbReference type="Proteomes" id="UP001454036">
    <property type="component" value="Unassembled WGS sequence"/>
</dbReference>
<feature type="region of interest" description="Disordered" evidence="1">
    <location>
        <begin position="1"/>
        <end position="100"/>
    </location>
</feature>
<feature type="compositionally biased region" description="Polar residues" evidence="1">
    <location>
        <begin position="1"/>
        <end position="19"/>
    </location>
</feature>
<evidence type="ECO:0000313" key="2">
    <source>
        <dbReference type="EMBL" id="GAA0149556.1"/>
    </source>
</evidence>
<accession>A0AAV3PFV0</accession>
<proteinExistence type="predicted"/>
<sequence length="300" mass="32631">MIDGSNQEIPSTSAQQKTVNPRPDSPVMDVACEVANRLNDEELGGNPLDSDVISAEPLAIRHPSPSTTASSQARTTPSDSQTAKPIPAGSNTDKSSDTPTIICDSLPMSFLDEDLDFTQYFSIPSFVEMSLLLKGERANVVKKVAKDPVVTTSQPTVVSQSSSLSGKTPTVENRPPLFSKRQKSIAHKLPRRDRGVYAVDETGCFPRYASSSVKRIRKDYDAIREPLEIHGAVAHHLIKVLNGSHALVCRANLLEDAGAEACEKERTLQLQVVELTKENEWLNVVATLAVKEKKEATAQT</sequence>
<dbReference type="EMBL" id="BAABME010001425">
    <property type="protein sequence ID" value="GAA0149556.1"/>
    <property type="molecule type" value="Genomic_DNA"/>
</dbReference>
<protein>
    <submittedName>
        <fullName evidence="2">Uncharacterized protein</fullName>
    </submittedName>
</protein>
<gene>
    <name evidence="2" type="ORF">LIER_08701</name>
</gene>
<comment type="caution">
    <text evidence="2">The sequence shown here is derived from an EMBL/GenBank/DDBJ whole genome shotgun (WGS) entry which is preliminary data.</text>
</comment>